<dbReference type="Gene3D" id="3.30.70.1400">
    <property type="entry name" value="Aminomethyltransferase beta-barrel domains"/>
    <property type="match status" value="1"/>
</dbReference>
<dbReference type="InterPro" id="IPR006222">
    <property type="entry name" value="GCVT_N"/>
</dbReference>
<gene>
    <name evidence="7 10" type="primary">gcvT</name>
    <name evidence="10" type="ORF">CP972_24800</name>
</gene>
<dbReference type="GeneID" id="95537720"/>
<evidence type="ECO:0000259" key="9">
    <source>
        <dbReference type="Pfam" id="PF08669"/>
    </source>
</evidence>
<evidence type="ECO:0000313" key="11">
    <source>
        <dbReference type="Proteomes" id="UP000326041"/>
    </source>
</evidence>
<dbReference type="Pfam" id="PF08669">
    <property type="entry name" value="GCV_T_C"/>
    <property type="match status" value="1"/>
</dbReference>
<protein>
    <recommendedName>
        <fullName evidence="2 7">Aminomethyltransferase</fullName>
        <ecNumber evidence="2 7">2.1.2.10</ecNumber>
    </recommendedName>
    <alternativeName>
        <fullName evidence="5 7">Glycine cleavage system T protein</fullName>
    </alternativeName>
</protein>
<comment type="function">
    <text evidence="7">The glycine cleavage system catalyzes the degradation of glycine.</text>
</comment>
<dbReference type="Gene3D" id="3.30.1360.120">
    <property type="entry name" value="Probable tRNA modification gtpase trme, domain 1"/>
    <property type="match status" value="1"/>
</dbReference>
<dbReference type="InterPro" id="IPR029043">
    <property type="entry name" value="GcvT/YgfZ_C"/>
</dbReference>
<dbReference type="InterPro" id="IPR022903">
    <property type="entry name" value="GcvT_bac"/>
</dbReference>
<evidence type="ECO:0000256" key="1">
    <source>
        <dbReference type="ARBA" id="ARBA00008609"/>
    </source>
</evidence>
<comment type="similarity">
    <text evidence="1 7">Belongs to the GcvT family.</text>
</comment>
<dbReference type="Gene3D" id="2.40.30.110">
    <property type="entry name" value="Aminomethyltransferase beta-barrel domains"/>
    <property type="match status" value="1"/>
</dbReference>
<dbReference type="EC" id="2.1.2.10" evidence="2 7"/>
<sequence length="377" mass="40082">MSSTELRRTALDALHRSLGATMTDFAGWDMPLRYGSERDEHNAVRTKAGLFDLSHMGEITVTGPQASRFLDHALVGNIGTVKTGRARYTMICREDGGILDDLIVYRLDDTEDGSPRYLVVANASNAQVVLDALVERSAGFDAEVRDDRDAYALLAVQGPESSGILQSLTDTDLEGLKYYAGQPGTVAGVPALVARTGYTGEDGFELFVKPEHAVELWQALTKAGEGAGLVPCGLSCRDTLRLEAGMPLYGNELSASLTPFDAGFGRVVKFEKEGDFVGRAALAEAAARAERTPPRTLVGLVAEGRRVPRAGYAVVAGGEVIGEVTSGAPSPTLGRPIAMAYVDGAYAEPGTAGVGVDIRGSHEPYEVVALPFYKRQK</sequence>
<dbReference type="InterPro" id="IPR027266">
    <property type="entry name" value="TrmE/GcvT-like"/>
</dbReference>
<reference evidence="10 11" key="1">
    <citation type="submission" date="2017-09" db="EMBL/GenBank/DDBJ databases">
        <authorList>
            <person name="Lee N."/>
            <person name="Cho B.-K."/>
        </authorList>
    </citation>
    <scope>NUCLEOTIDE SEQUENCE [LARGE SCALE GENOMIC DNA]</scope>
    <source>
        <strain evidence="10 11">ATCC 13879</strain>
    </source>
</reference>
<dbReference type="GO" id="GO:0004047">
    <property type="term" value="F:aminomethyltransferase activity"/>
    <property type="evidence" value="ECO:0007669"/>
    <property type="project" value="UniProtKB-EC"/>
</dbReference>
<dbReference type="PANTHER" id="PTHR43757">
    <property type="entry name" value="AMINOMETHYLTRANSFERASE"/>
    <property type="match status" value="1"/>
</dbReference>
<dbReference type="InterPro" id="IPR006223">
    <property type="entry name" value="GcvT"/>
</dbReference>
<evidence type="ECO:0000256" key="3">
    <source>
        <dbReference type="ARBA" id="ARBA00022576"/>
    </source>
</evidence>
<evidence type="ECO:0000313" key="10">
    <source>
        <dbReference type="EMBL" id="QEV08415.1"/>
    </source>
</evidence>
<keyword evidence="11" id="KW-1185">Reference proteome</keyword>
<keyword evidence="4 7" id="KW-0808">Transferase</keyword>
<evidence type="ECO:0000256" key="7">
    <source>
        <dbReference type="HAMAP-Rule" id="MF_00259"/>
    </source>
</evidence>
<name>A0ABX6B2S6_9ACTN</name>
<dbReference type="PIRSF" id="PIRSF006487">
    <property type="entry name" value="GcvT"/>
    <property type="match status" value="1"/>
</dbReference>
<dbReference type="Proteomes" id="UP000326041">
    <property type="component" value="Chromosome"/>
</dbReference>
<dbReference type="NCBIfam" id="TIGR00528">
    <property type="entry name" value="gcvT"/>
    <property type="match status" value="1"/>
</dbReference>
<evidence type="ECO:0000256" key="4">
    <source>
        <dbReference type="ARBA" id="ARBA00022679"/>
    </source>
</evidence>
<proteinExistence type="inferred from homology"/>
<dbReference type="SUPFAM" id="SSF103025">
    <property type="entry name" value="Folate-binding domain"/>
    <property type="match status" value="1"/>
</dbReference>
<dbReference type="NCBIfam" id="NF001567">
    <property type="entry name" value="PRK00389.1"/>
    <property type="match status" value="1"/>
</dbReference>
<dbReference type="HAMAP" id="MF_00259">
    <property type="entry name" value="GcvT"/>
    <property type="match status" value="1"/>
</dbReference>
<evidence type="ECO:0000256" key="2">
    <source>
        <dbReference type="ARBA" id="ARBA00012616"/>
    </source>
</evidence>
<dbReference type="SUPFAM" id="SSF101790">
    <property type="entry name" value="Aminomethyltransferase beta-barrel domain"/>
    <property type="match status" value="1"/>
</dbReference>
<feature type="domain" description="Aminomethyltransferase C-terminal" evidence="9">
    <location>
        <begin position="295"/>
        <end position="374"/>
    </location>
</feature>
<dbReference type="Gene3D" id="4.10.1250.10">
    <property type="entry name" value="Aminomethyltransferase fragment"/>
    <property type="match status" value="1"/>
</dbReference>
<evidence type="ECO:0000256" key="6">
    <source>
        <dbReference type="ARBA" id="ARBA00047665"/>
    </source>
</evidence>
<dbReference type="Pfam" id="PF01571">
    <property type="entry name" value="GCV_T"/>
    <property type="match status" value="1"/>
</dbReference>
<evidence type="ECO:0000256" key="5">
    <source>
        <dbReference type="ARBA" id="ARBA00031395"/>
    </source>
</evidence>
<evidence type="ECO:0000259" key="8">
    <source>
        <dbReference type="Pfam" id="PF01571"/>
    </source>
</evidence>
<organism evidence="10 11">
    <name type="scientific">Streptomyces prasinus</name>
    <dbReference type="NCBI Taxonomy" id="67345"/>
    <lineage>
        <taxon>Bacteria</taxon>
        <taxon>Bacillati</taxon>
        <taxon>Actinomycetota</taxon>
        <taxon>Actinomycetes</taxon>
        <taxon>Kitasatosporales</taxon>
        <taxon>Streptomycetaceae</taxon>
        <taxon>Streptomyces</taxon>
    </lineage>
</organism>
<feature type="domain" description="GCVT N-terminal" evidence="8">
    <location>
        <begin position="13"/>
        <end position="272"/>
    </location>
</feature>
<dbReference type="RefSeq" id="WP_055606770.1">
    <property type="nucleotide sequence ID" value="NZ_CP023697.1"/>
</dbReference>
<comment type="catalytic activity">
    <reaction evidence="6 7">
        <text>N(6)-[(R)-S(8)-aminomethyldihydrolipoyl]-L-lysyl-[protein] + (6S)-5,6,7,8-tetrahydrofolate = N(6)-[(R)-dihydrolipoyl]-L-lysyl-[protein] + (6R)-5,10-methylene-5,6,7,8-tetrahydrofolate + NH4(+)</text>
        <dbReference type="Rhea" id="RHEA:16945"/>
        <dbReference type="Rhea" id="RHEA-COMP:10475"/>
        <dbReference type="Rhea" id="RHEA-COMP:10492"/>
        <dbReference type="ChEBI" id="CHEBI:15636"/>
        <dbReference type="ChEBI" id="CHEBI:28938"/>
        <dbReference type="ChEBI" id="CHEBI:57453"/>
        <dbReference type="ChEBI" id="CHEBI:83100"/>
        <dbReference type="ChEBI" id="CHEBI:83143"/>
        <dbReference type="EC" id="2.1.2.10"/>
    </reaction>
</comment>
<dbReference type="PANTHER" id="PTHR43757:SF2">
    <property type="entry name" value="AMINOMETHYLTRANSFERASE, MITOCHONDRIAL"/>
    <property type="match status" value="1"/>
</dbReference>
<accession>A0ABX6B2S6</accession>
<keyword evidence="3 7" id="KW-0032">Aminotransferase</keyword>
<dbReference type="InterPro" id="IPR013977">
    <property type="entry name" value="GcvT_C"/>
</dbReference>
<comment type="subunit">
    <text evidence="7">The glycine cleavage system is composed of four proteins: P, T, L and H.</text>
</comment>
<dbReference type="InterPro" id="IPR028896">
    <property type="entry name" value="GcvT/YgfZ/DmdA"/>
</dbReference>
<dbReference type="EMBL" id="CP023697">
    <property type="protein sequence ID" value="QEV08415.1"/>
    <property type="molecule type" value="Genomic_DNA"/>
</dbReference>